<dbReference type="AlphaFoldDB" id="A0A0D9QJQ2"/>
<feature type="compositionally biased region" description="Polar residues" evidence="1">
    <location>
        <begin position="210"/>
        <end position="231"/>
    </location>
</feature>
<evidence type="ECO:0000256" key="2">
    <source>
        <dbReference type="SAM" id="Phobius"/>
    </source>
</evidence>
<gene>
    <name evidence="3" type="ORF">AK88_04370</name>
</gene>
<feature type="transmembrane region" description="Helical" evidence="2">
    <location>
        <begin position="80"/>
        <end position="97"/>
    </location>
</feature>
<feature type="transmembrane region" description="Helical" evidence="2">
    <location>
        <begin position="431"/>
        <end position="452"/>
    </location>
</feature>
<organism evidence="3 4">
    <name type="scientific">Plasmodium fragile</name>
    <dbReference type="NCBI Taxonomy" id="5857"/>
    <lineage>
        <taxon>Eukaryota</taxon>
        <taxon>Sar</taxon>
        <taxon>Alveolata</taxon>
        <taxon>Apicomplexa</taxon>
        <taxon>Aconoidasida</taxon>
        <taxon>Haemosporida</taxon>
        <taxon>Plasmodiidae</taxon>
        <taxon>Plasmodium</taxon>
        <taxon>Plasmodium (Plasmodium)</taxon>
    </lineage>
</organism>
<feature type="transmembrane region" description="Helical" evidence="2">
    <location>
        <begin position="37"/>
        <end position="60"/>
    </location>
</feature>
<dbReference type="GeneID" id="24269684"/>
<proteinExistence type="predicted"/>
<feature type="transmembrane region" description="Helical" evidence="2">
    <location>
        <begin position="348"/>
        <end position="369"/>
    </location>
</feature>
<dbReference type="OMA" id="ITCICDE"/>
<evidence type="ECO:0000313" key="3">
    <source>
        <dbReference type="EMBL" id="KJP85961.1"/>
    </source>
</evidence>
<feature type="region of interest" description="Disordered" evidence="1">
    <location>
        <begin position="206"/>
        <end position="262"/>
    </location>
</feature>
<dbReference type="RefSeq" id="XP_012337403.1">
    <property type="nucleotide sequence ID" value="XM_012481980.1"/>
</dbReference>
<accession>A0A0D9QJQ2</accession>
<keyword evidence="2" id="KW-0472">Membrane</keyword>
<feature type="transmembrane region" description="Helical" evidence="2">
    <location>
        <begin position="309"/>
        <end position="328"/>
    </location>
</feature>
<name>A0A0D9QJQ2_PLAFR</name>
<evidence type="ECO:0000313" key="4">
    <source>
        <dbReference type="Proteomes" id="UP000054561"/>
    </source>
</evidence>
<keyword evidence="4" id="KW-1185">Reference proteome</keyword>
<dbReference type="Proteomes" id="UP000054561">
    <property type="component" value="Unassembled WGS sequence"/>
</dbReference>
<sequence length="462" mass="53023">MEEYDMKQTLFRKKPKQTNRDGCRMCRKKYRKCINTCLTWEVVILVVHILVFLIVIFKLAKDGKLGQIDKPLFRSYKSGGHVLQGVLFVLLIVPFRFNKRLIKWFYNFYMKNETHMDDECREGQRYQQPYGDIEENKMGNYLSNEEDEEARVSEKNCTMNTLFGSFGDNHIDQGGVGDQAANSQAVNNGTVMKHSADASEMDAEKRDGHTQFSHIGSTNSAKSGNGMEHQNGSGGKNPSGECLTTNRRRKGSNCSSGSLHHEHTKGKISSCEYFINSLIFPLNTPKHTREKIQYFFLCAKLYANNKSSFLFVLKYVCSFILMFGYPLYNLVKRKLLHINFYLTSYYRNAFDFAAGLLVGSLFVFIYGVVKFFANLYMNRNNDKFYFYDNYPFMGEVKCLCDENVRILIHNNPHLKGIAIQYLNTYGTYKSLLLVGILILFVVSICSFVFTLTSMSTPVPVAT</sequence>
<protein>
    <submittedName>
        <fullName evidence="3">Uncharacterized protein</fullName>
    </submittedName>
</protein>
<keyword evidence="2" id="KW-0812">Transmembrane</keyword>
<dbReference type="EMBL" id="KQ001705">
    <property type="protein sequence ID" value="KJP85961.1"/>
    <property type="molecule type" value="Genomic_DNA"/>
</dbReference>
<dbReference type="OrthoDB" id="371207at2759"/>
<keyword evidence="2" id="KW-1133">Transmembrane helix</keyword>
<reference evidence="3 4" key="1">
    <citation type="submission" date="2014-03" db="EMBL/GenBank/DDBJ databases">
        <title>The Genome Sequence of Plasmodium fragile nilgiri.</title>
        <authorList>
            <consortium name="The Broad Institute Genomics Platform"/>
            <consortium name="The Broad Institute Genome Sequencing Center for Infectious Disease"/>
            <person name="Neafsey D."/>
            <person name="Duraisingh M."/>
            <person name="Young S.K."/>
            <person name="Zeng Q."/>
            <person name="Gargeya S."/>
            <person name="Abouelleil A."/>
            <person name="Alvarado L."/>
            <person name="Chapman S.B."/>
            <person name="Gainer-Dewar J."/>
            <person name="Goldberg J."/>
            <person name="Griggs A."/>
            <person name="Gujja S."/>
            <person name="Hansen M."/>
            <person name="Howarth C."/>
            <person name="Imamovic A."/>
            <person name="Larimer J."/>
            <person name="Pearson M."/>
            <person name="Poon T.W."/>
            <person name="Priest M."/>
            <person name="Roberts A."/>
            <person name="Saif S."/>
            <person name="Shea T."/>
            <person name="Sykes S."/>
            <person name="Wortman J."/>
            <person name="Nusbaum C."/>
            <person name="Birren B."/>
        </authorList>
    </citation>
    <scope>NUCLEOTIDE SEQUENCE [LARGE SCALE GENOMIC DNA]</scope>
    <source>
        <strain evidence="4">nilgiri</strain>
    </source>
</reference>
<dbReference type="VEuPathDB" id="PlasmoDB:AK88_04370"/>
<evidence type="ECO:0000256" key="1">
    <source>
        <dbReference type="SAM" id="MobiDB-lite"/>
    </source>
</evidence>